<evidence type="ECO:0000313" key="2">
    <source>
        <dbReference type="EMBL" id="ADQ67387.1"/>
    </source>
</evidence>
<evidence type="ECO:0000256" key="1">
    <source>
        <dbReference type="SAM" id="MobiDB-lite"/>
    </source>
</evidence>
<dbReference type="eggNOG" id="arCOG13973">
    <property type="taxonomic scope" value="Archaea"/>
</dbReference>
<evidence type="ECO:0000313" key="3">
    <source>
        <dbReference type="EMBL" id="ELY28599.1"/>
    </source>
</evidence>
<dbReference type="InterPro" id="IPR058742">
    <property type="entry name" value="DUF7989"/>
</dbReference>
<feature type="compositionally biased region" description="Basic and acidic residues" evidence="1">
    <location>
        <begin position="1"/>
        <end position="12"/>
    </location>
</feature>
<organism evidence="2 4">
    <name type="scientific">Halogeometricum borinquense (strain ATCC 700274 / DSM 11551 / JCM 10706 / KCTC 4070 / PR3)</name>
    <dbReference type="NCBI Taxonomy" id="469382"/>
    <lineage>
        <taxon>Archaea</taxon>
        <taxon>Methanobacteriati</taxon>
        <taxon>Methanobacteriota</taxon>
        <taxon>Stenosarchaea group</taxon>
        <taxon>Halobacteria</taxon>
        <taxon>Halobacteriales</taxon>
        <taxon>Haloferacaceae</taxon>
        <taxon>Halogeometricum</taxon>
    </lineage>
</organism>
<feature type="region of interest" description="Disordered" evidence="1">
    <location>
        <begin position="1"/>
        <end position="36"/>
    </location>
</feature>
<name>E4NMX5_HALBP</name>
<accession>E4NMX5</accession>
<protein>
    <submittedName>
        <fullName evidence="2">Uncharacterized protein</fullName>
    </submittedName>
</protein>
<dbReference type="HOGENOM" id="CLU_220396_0_0_2"/>
<sequence>MKQERHTMKEVSHTPPAGESVTNVWDRGRETESTEK</sequence>
<gene>
    <name evidence="2" type="ordered locus">Hbor_18200</name>
    <name evidence="3" type="ORF">C499_08050</name>
</gene>
<evidence type="ECO:0000313" key="4">
    <source>
        <dbReference type="Proteomes" id="UP000006663"/>
    </source>
</evidence>
<proteinExistence type="predicted"/>
<feature type="compositionally biased region" description="Basic and acidic residues" evidence="1">
    <location>
        <begin position="26"/>
        <end position="36"/>
    </location>
</feature>
<dbReference type="Proteomes" id="UP000011585">
    <property type="component" value="Unassembled WGS sequence"/>
</dbReference>
<dbReference type="Proteomes" id="UP000006663">
    <property type="component" value="Chromosome"/>
</dbReference>
<dbReference type="EMBL" id="AOHT01000024">
    <property type="protein sequence ID" value="ELY28599.1"/>
    <property type="molecule type" value="Genomic_DNA"/>
</dbReference>
<dbReference type="Pfam" id="PF25951">
    <property type="entry name" value="DUF7989"/>
    <property type="match status" value="1"/>
</dbReference>
<dbReference type="STRING" id="469382.Hbor_18200"/>
<dbReference type="KEGG" id="hbo:Hbor_18200"/>
<keyword evidence="4" id="KW-1185">Reference proteome</keyword>
<evidence type="ECO:0000313" key="5">
    <source>
        <dbReference type="Proteomes" id="UP000011585"/>
    </source>
</evidence>
<reference evidence="2 4" key="1">
    <citation type="journal article" date="2009" name="Stand. Genomic Sci.">
        <title>Complete genome sequence of Halogeometricum borinquense type strain (PR3).</title>
        <authorList>
            <person name="Malfatti S."/>
            <person name="Tindall B.J."/>
            <person name="Schneider S."/>
            <person name="Fahnrich R."/>
            <person name="Lapidus A."/>
            <person name="Labuttii K."/>
            <person name="Copeland A."/>
            <person name="Glavina Del Rio T."/>
            <person name="Nolan M."/>
            <person name="Chen F."/>
            <person name="Lucas S."/>
            <person name="Tice H."/>
            <person name="Cheng J.F."/>
            <person name="Bruce D."/>
            <person name="Goodwin L."/>
            <person name="Pitluck S."/>
            <person name="Anderson I."/>
            <person name="Pati A."/>
            <person name="Ivanova N."/>
            <person name="Mavromatis K."/>
            <person name="Chen A."/>
            <person name="Palaniappan K."/>
            <person name="D'haeseleer P."/>
            <person name="Goker M."/>
            <person name="Bristow J."/>
            <person name="Eisen J.A."/>
            <person name="Markowitz V."/>
            <person name="Hugenholtz P."/>
            <person name="Kyrpides N.C."/>
            <person name="Klenk H.P."/>
            <person name="Chain P."/>
        </authorList>
    </citation>
    <scope>NUCLEOTIDE SEQUENCE [LARGE SCALE GENOMIC DNA]</scope>
    <source>
        <strain evidence="4">ATCC 700274 / DSM 11551 / JCM 10706 / KCTC 4070 / PR3</strain>
        <strain evidence="2">PR 3</strain>
    </source>
</reference>
<dbReference type="EMBL" id="CP001690">
    <property type="protein sequence ID" value="ADQ67387.1"/>
    <property type="molecule type" value="Genomic_DNA"/>
</dbReference>
<dbReference type="AlphaFoldDB" id="E4NMX5"/>
<reference evidence="3 5" key="2">
    <citation type="journal article" date="2014" name="PLoS Genet.">
        <title>Phylogenetically driven sequencing of extremely halophilic archaea reveals strategies for static and dynamic osmo-response.</title>
        <authorList>
            <person name="Becker E.A."/>
            <person name="Seitzer P.M."/>
            <person name="Tritt A."/>
            <person name="Larsen D."/>
            <person name="Krusor M."/>
            <person name="Yao A.I."/>
            <person name="Wu D."/>
            <person name="Madern D."/>
            <person name="Eisen J.A."/>
            <person name="Darling A.E."/>
            <person name="Facciotti M.T."/>
        </authorList>
    </citation>
    <scope>NUCLEOTIDE SEQUENCE [LARGE SCALE GENOMIC DNA]</scope>
    <source>
        <strain evidence="3 5">DSM 11551</strain>
    </source>
</reference>